<dbReference type="InterPro" id="IPR000092">
    <property type="entry name" value="Polyprenyl_synt"/>
</dbReference>
<evidence type="ECO:0000313" key="7">
    <source>
        <dbReference type="EMBL" id="BAA82615.1"/>
    </source>
</evidence>
<dbReference type="GO" id="GO:0004659">
    <property type="term" value="F:prenyltransferase activity"/>
    <property type="evidence" value="ECO:0007669"/>
    <property type="project" value="InterPro"/>
</dbReference>
<organism evidence="7">
    <name type="scientific">Synechococcus elongatus</name>
    <dbReference type="NCBI Taxonomy" id="32046"/>
    <lineage>
        <taxon>Bacteria</taxon>
        <taxon>Bacillati</taxon>
        <taxon>Cyanobacteriota</taxon>
        <taxon>Cyanophyceae</taxon>
        <taxon>Synechococcales</taxon>
        <taxon>Synechococcaceae</taxon>
        <taxon>Synechococcus</taxon>
    </lineage>
</organism>
<name>Q9S5E9_SYNEL</name>
<evidence type="ECO:0000256" key="2">
    <source>
        <dbReference type="ARBA" id="ARBA00006706"/>
    </source>
</evidence>
<dbReference type="GO" id="GO:0046872">
    <property type="term" value="F:metal ion binding"/>
    <property type="evidence" value="ECO:0007669"/>
    <property type="project" value="UniProtKB-KW"/>
</dbReference>
<dbReference type="PANTHER" id="PTHR12001:SF85">
    <property type="entry name" value="SHORT CHAIN ISOPRENYL DIPHOSPHATE SYNTHASE"/>
    <property type="match status" value="1"/>
</dbReference>
<dbReference type="InterPro" id="IPR008949">
    <property type="entry name" value="Isoprenoid_synthase_dom_sf"/>
</dbReference>
<dbReference type="PANTHER" id="PTHR12001">
    <property type="entry name" value="GERANYLGERANYL PYROPHOSPHATE SYNTHASE"/>
    <property type="match status" value="1"/>
</dbReference>
<dbReference type="GO" id="GO:0008299">
    <property type="term" value="P:isoprenoid biosynthetic process"/>
    <property type="evidence" value="ECO:0007669"/>
    <property type="project" value="InterPro"/>
</dbReference>
<evidence type="ECO:0000256" key="3">
    <source>
        <dbReference type="ARBA" id="ARBA00022679"/>
    </source>
</evidence>
<dbReference type="Pfam" id="PF00348">
    <property type="entry name" value="polyprenyl_synt"/>
    <property type="match status" value="1"/>
</dbReference>
<keyword evidence="5" id="KW-0460">Magnesium</keyword>
<comment type="cofactor">
    <cofactor evidence="1">
        <name>Mg(2+)</name>
        <dbReference type="ChEBI" id="CHEBI:18420"/>
    </cofactor>
</comment>
<dbReference type="SFLD" id="SFLDG01017">
    <property type="entry name" value="Polyprenyl_Transferase_Like"/>
    <property type="match status" value="1"/>
</dbReference>
<evidence type="ECO:0000256" key="5">
    <source>
        <dbReference type="ARBA" id="ARBA00022842"/>
    </source>
</evidence>
<protein>
    <submittedName>
        <fullName evidence="7">SelF-HepPS</fullName>
    </submittedName>
</protein>
<dbReference type="InterPro" id="IPR033749">
    <property type="entry name" value="Polyprenyl_synt_CS"/>
</dbReference>
<evidence type="ECO:0000256" key="6">
    <source>
        <dbReference type="RuleBase" id="RU004466"/>
    </source>
</evidence>
<dbReference type="AlphaFoldDB" id="Q9S5E9"/>
<dbReference type="SFLD" id="SFLDS00005">
    <property type="entry name" value="Isoprenoid_Synthase_Type_I"/>
    <property type="match status" value="1"/>
</dbReference>
<sequence length="324" mass="35270">MEQHYRDTIEQAIARALDRTELPPILDEPVRYALASGGKRLRPLITLLAAEACGSSPADAAPVAAAVEILHNFTLIHDDIMDRSPLRRGRPTVYRAWDDATAILAGDTMMGIAYRLLSEHYPAEVCQHLVAECSSAFVDVCIGQAEDLAFRTMPSVTMDDYLRMIGRKTARLFATAAVAGGIVARAPHDVLAALRTYGTALGMAFQIRDDVLDLFGSPEFGKELGQDLREGKKTFPTLSAAAHATDPNDLATFAAYFAGTPPTDSEEIAQMRERCRRLGALEHAESLIAHYLSTANAALESHLPSTSARDRLCALARATRNRHL</sequence>
<dbReference type="CDD" id="cd00685">
    <property type="entry name" value="Trans_IPPS_HT"/>
    <property type="match status" value="1"/>
</dbReference>
<dbReference type="EMBL" id="AB016095">
    <property type="protein sequence ID" value="BAA82615.1"/>
    <property type="molecule type" value="Genomic_DNA"/>
</dbReference>
<dbReference type="PROSITE" id="PS00723">
    <property type="entry name" value="POLYPRENYL_SYNTHASE_1"/>
    <property type="match status" value="1"/>
</dbReference>
<proteinExistence type="inferred from homology"/>
<evidence type="ECO:0000256" key="1">
    <source>
        <dbReference type="ARBA" id="ARBA00001946"/>
    </source>
</evidence>
<keyword evidence="3 6" id="KW-0808">Transferase</keyword>
<dbReference type="Gene3D" id="1.10.600.10">
    <property type="entry name" value="Farnesyl Diphosphate Synthase"/>
    <property type="match status" value="1"/>
</dbReference>
<reference evidence="7" key="1">
    <citation type="journal article" date="1999" name="Plant Mol. Biol.">
        <title>A thermophilic cyanobacterium Synechococcus elongatus has three different Class I prenyltransferase genes.</title>
        <authorList>
            <person name="Ohto C."/>
            <person name="Ishida C."/>
            <person name="Nakane H."/>
            <person name="Muramatsu M."/>
            <person name="Nishino T."/>
            <person name="Obata S."/>
        </authorList>
    </citation>
    <scope>NUCLEOTIDE SEQUENCE</scope>
</reference>
<evidence type="ECO:0000256" key="4">
    <source>
        <dbReference type="ARBA" id="ARBA00022723"/>
    </source>
</evidence>
<comment type="similarity">
    <text evidence="2 6">Belongs to the FPP/GGPP synthase family.</text>
</comment>
<keyword evidence="4" id="KW-0479">Metal-binding</keyword>
<dbReference type="SUPFAM" id="SSF48576">
    <property type="entry name" value="Terpenoid synthases"/>
    <property type="match status" value="1"/>
</dbReference>
<dbReference type="PROSITE" id="PS00444">
    <property type="entry name" value="POLYPRENYL_SYNTHASE_2"/>
    <property type="match status" value="1"/>
</dbReference>
<accession>Q9S5E9</accession>